<feature type="binding site" evidence="9">
    <location>
        <position position="33"/>
    </location>
    <ligand>
        <name>UDP-N-acetyl-alpha-D-muramoyl-L-alanyl-D-glutamate</name>
        <dbReference type="ChEBI" id="CHEBI:83900"/>
    </ligand>
</feature>
<dbReference type="InterPro" id="IPR004101">
    <property type="entry name" value="Mur_ligase_C"/>
</dbReference>
<keyword evidence="9 10" id="KW-0131">Cell cycle</keyword>
<proteinExistence type="inferred from homology"/>
<evidence type="ECO:0000256" key="1">
    <source>
        <dbReference type="ARBA" id="ARBA00005898"/>
    </source>
</evidence>
<dbReference type="GO" id="GO:0008360">
    <property type="term" value="P:regulation of cell shape"/>
    <property type="evidence" value="ECO:0007669"/>
    <property type="project" value="UniProtKB-KW"/>
</dbReference>
<evidence type="ECO:0000313" key="14">
    <source>
        <dbReference type="Proteomes" id="UP000000496"/>
    </source>
</evidence>
<dbReference type="Gene3D" id="3.90.190.20">
    <property type="entry name" value="Mur ligase, C-terminal domain"/>
    <property type="match status" value="1"/>
</dbReference>
<dbReference type="SUPFAM" id="SSF53623">
    <property type="entry name" value="MurD-like peptide ligases, catalytic domain"/>
    <property type="match status" value="1"/>
</dbReference>
<dbReference type="InterPro" id="IPR005761">
    <property type="entry name" value="UDP-N-AcMur-Glu-dNH2Pim_ligase"/>
</dbReference>
<dbReference type="InterPro" id="IPR013221">
    <property type="entry name" value="Mur_ligase_cen"/>
</dbReference>
<dbReference type="SUPFAM" id="SSF53244">
    <property type="entry name" value="MurD-like peptide ligases, peptide-binding domain"/>
    <property type="match status" value="1"/>
</dbReference>
<accession>F8L6M8</accession>
<dbReference type="NCBIfam" id="TIGR01085">
    <property type="entry name" value="murE"/>
    <property type="match status" value="1"/>
</dbReference>
<feature type="binding site" evidence="9">
    <location>
        <position position="458"/>
    </location>
    <ligand>
        <name>meso-2,6-diaminopimelate</name>
        <dbReference type="ChEBI" id="CHEBI:57791"/>
    </ligand>
</feature>
<dbReference type="InterPro" id="IPR036615">
    <property type="entry name" value="Mur_ligase_C_dom_sf"/>
</dbReference>
<feature type="binding site" evidence="9">
    <location>
        <position position="383"/>
    </location>
    <ligand>
        <name>meso-2,6-diaminopimelate</name>
        <dbReference type="ChEBI" id="CHEBI:57791"/>
    </ligand>
</feature>
<sequence length="488" mass="53618">MGNGITVKKLFQGLDVEIKGCKDLEVTGVCSHSKFVAPGNLFIAKKGTNFDATEFIPDAASAGATAILTDLYNPFLEGPAQVIHPHPDRIEAEIADRFFRYPSQELFLIGITGTNGKTTTSYLIHHLLTRKESPCGLMGTIETMIGQHRIPSELTTADIVTNQKFLREMRDQGAENGVMEVTSHALEQGRVAGLDFDMAIFTNFSQDHLDYHGTMENYLAAKAKLFKIIDAPEKIAVLNADDAASLQAFGASRAKAVTFGIESPADYQAKGMHRDLEGTSFILAHQGKERRFKIPLIGDFNVLNALAAIAACHQRGLTFEQIQRRLATFPGIPGRLERIQNDRGIHLFVDFAHTPEALEKVLSLLTQVKEKKILTIFGCGGDRDPSKRPKMAAAVEKFSDHVILTSDNPRSEDPMEICLEAAKGIRETRKLLIEVDRKAAIAKGIELAKPGDVVLLAGRGHEPFQKIGGRLIPFDDREVAREICSHSP</sequence>
<dbReference type="KEGG" id="sng:SNE_A04990"/>
<evidence type="ECO:0000256" key="2">
    <source>
        <dbReference type="ARBA" id="ARBA00022490"/>
    </source>
</evidence>
<dbReference type="UniPathway" id="UPA00219"/>
<keyword evidence="7 9" id="KW-0573">Peptidoglycan synthesis</keyword>
<feature type="binding site" evidence="9">
    <location>
        <position position="190"/>
    </location>
    <ligand>
        <name>UDP-N-acetyl-alpha-D-muramoyl-L-alanyl-D-glutamate</name>
        <dbReference type="ChEBI" id="CHEBI:83900"/>
    </ligand>
</feature>
<feature type="domain" description="Mur ligase central" evidence="12">
    <location>
        <begin position="111"/>
        <end position="312"/>
    </location>
</feature>
<dbReference type="GO" id="GO:0005737">
    <property type="term" value="C:cytoplasm"/>
    <property type="evidence" value="ECO:0007669"/>
    <property type="project" value="UniProtKB-SubCell"/>
</dbReference>
<comment type="PTM">
    <text evidence="9">Carboxylation is probably crucial for Mg(2+) binding and, consequently, for the gamma-phosphate positioning of ATP.</text>
</comment>
<dbReference type="GO" id="GO:0008765">
    <property type="term" value="F:UDP-N-acetylmuramoylalanyl-D-glutamate-2,6-diaminopimelate ligase activity"/>
    <property type="evidence" value="ECO:0007669"/>
    <property type="project" value="UniProtKB-UniRule"/>
</dbReference>
<comment type="cofactor">
    <cofactor evidence="9">
        <name>Mg(2+)</name>
        <dbReference type="ChEBI" id="CHEBI:18420"/>
    </cofactor>
</comment>
<dbReference type="PANTHER" id="PTHR23135:SF4">
    <property type="entry name" value="UDP-N-ACETYLMURAMOYL-L-ALANYL-D-GLUTAMATE--2,6-DIAMINOPIMELATE LIGASE MURE HOMOLOG, CHLOROPLASTIC"/>
    <property type="match status" value="1"/>
</dbReference>
<dbReference type="Proteomes" id="UP000000496">
    <property type="component" value="Chromosome gsn.131"/>
</dbReference>
<comment type="function">
    <text evidence="9">Catalyzes the addition of meso-diaminopimelic acid to the nucleotide precursor UDP-N-acetylmuramoyl-L-alanyl-D-glutamate (UMAG) in the biosynthesis of bacterial cell-wall peptidoglycan.</text>
</comment>
<feature type="short sequence motif" description="Meso-diaminopimelate recognition motif" evidence="9">
    <location>
        <begin position="407"/>
        <end position="410"/>
    </location>
</feature>
<dbReference type="SUPFAM" id="SSF63418">
    <property type="entry name" value="MurE/MurF N-terminal domain"/>
    <property type="match status" value="1"/>
</dbReference>
<keyword evidence="8 9" id="KW-0961">Cell wall biogenesis/degradation</keyword>
<evidence type="ECO:0000256" key="3">
    <source>
        <dbReference type="ARBA" id="ARBA00022598"/>
    </source>
</evidence>
<dbReference type="HOGENOM" id="CLU_022291_4_1_0"/>
<dbReference type="Gene3D" id="3.40.1390.10">
    <property type="entry name" value="MurE/MurF, N-terminal domain"/>
    <property type="match status" value="1"/>
</dbReference>
<evidence type="ECO:0000313" key="13">
    <source>
        <dbReference type="EMBL" id="CCB88376.1"/>
    </source>
</evidence>
<feature type="binding site" evidence="9">
    <location>
        <begin position="407"/>
        <end position="410"/>
    </location>
    <ligand>
        <name>meso-2,6-diaminopimelate</name>
        <dbReference type="ChEBI" id="CHEBI:57791"/>
    </ligand>
</feature>
<evidence type="ECO:0000256" key="4">
    <source>
        <dbReference type="ARBA" id="ARBA00022741"/>
    </source>
</evidence>
<keyword evidence="2 9" id="KW-0963">Cytoplasm</keyword>
<feature type="modified residue" description="N6-carboxylysine" evidence="9">
    <location>
        <position position="222"/>
    </location>
</feature>
<name>F8L6M8_SIMNZ</name>
<comment type="similarity">
    <text evidence="1 9">Belongs to the MurCDEF family. MurE subfamily.</text>
</comment>
<dbReference type="EC" id="6.3.2.13" evidence="9"/>
<keyword evidence="3 9" id="KW-0436">Ligase</keyword>
<dbReference type="AlphaFoldDB" id="F8L6M8"/>
<dbReference type="GO" id="GO:0051301">
    <property type="term" value="P:cell division"/>
    <property type="evidence" value="ECO:0007669"/>
    <property type="project" value="UniProtKB-KW"/>
</dbReference>
<evidence type="ECO:0000256" key="6">
    <source>
        <dbReference type="ARBA" id="ARBA00022960"/>
    </source>
</evidence>
<evidence type="ECO:0000256" key="7">
    <source>
        <dbReference type="ARBA" id="ARBA00022984"/>
    </source>
</evidence>
<dbReference type="PROSITE" id="PS01011">
    <property type="entry name" value="FOLYLPOLYGLU_SYNT_1"/>
    <property type="match status" value="1"/>
</dbReference>
<dbReference type="Pfam" id="PF02875">
    <property type="entry name" value="Mur_ligase_C"/>
    <property type="match status" value="1"/>
</dbReference>
<evidence type="ECO:0000256" key="9">
    <source>
        <dbReference type="HAMAP-Rule" id="MF_00208"/>
    </source>
</evidence>
<feature type="domain" description="Mur ligase C-terminal" evidence="11">
    <location>
        <begin position="334"/>
        <end position="460"/>
    </location>
</feature>
<dbReference type="EMBL" id="FR872582">
    <property type="protein sequence ID" value="CCB88376.1"/>
    <property type="molecule type" value="Genomic_DNA"/>
</dbReference>
<comment type="pathway">
    <text evidence="9 10">Cell wall biogenesis; peptidoglycan biosynthesis.</text>
</comment>
<dbReference type="Pfam" id="PF08245">
    <property type="entry name" value="Mur_ligase_M"/>
    <property type="match status" value="1"/>
</dbReference>
<dbReference type="STRING" id="331113.SNE_A04990"/>
<evidence type="ECO:0000256" key="5">
    <source>
        <dbReference type="ARBA" id="ARBA00022840"/>
    </source>
</evidence>
<dbReference type="PANTHER" id="PTHR23135">
    <property type="entry name" value="MUR LIGASE FAMILY MEMBER"/>
    <property type="match status" value="1"/>
</dbReference>
<dbReference type="NCBIfam" id="NF001124">
    <property type="entry name" value="PRK00139.1-2"/>
    <property type="match status" value="1"/>
</dbReference>
<reference key="1">
    <citation type="journal article" date="2011" name="Mol. Biol. Evol.">
        <title>Unity in variety -- the pan-genome of the Chlamydiae.</title>
        <authorList>
            <person name="Collingro A."/>
            <person name="Tischler P."/>
            <person name="Weinmaier T."/>
            <person name="Penz T."/>
            <person name="Heinz E."/>
            <person name="Brunham R.C."/>
            <person name="Read T.D."/>
            <person name="Bavoil P.M."/>
            <person name="Sachse K."/>
            <person name="Kahane S."/>
            <person name="Friedman M.G."/>
            <person name="Rattei T."/>
            <person name="Myers G.S.A."/>
            <person name="Horn M."/>
        </authorList>
    </citation>
    <scope>NUCLEOTIDE SEQUENCE</scope>
    <source>
        <strain>Z</strain>
    </source>
</reference>
<evidence type="ECO:0000259" key="12">
    <source>
        <dbReference type="Pfam" id="PF08245"/>
    </source>
</evidence>
<dbReference type="GO" id="GO:0000287">
    <property type="term" value="F:magnesium ion binding"/>
    <property type="evidence" value="ECO:0007669"/>
    <property type="project" value="UniProtKB-UniRule"/>
</dbReference>
<dbReference type="GO" id="GO:0004326">
    <property type="term" value="F:tetrahydrofolylpolyglutamate synthase activity"/>
    <property type="evidence" value="ECO:0007669"/>
    <property type="project" value="InterPro"/>
</dbReference>
<dbReference type="GO" id="GO:0005524">
    <property type="term" value="F:ATP binding"/>
    <property type="evidence" value="ECO:0007669"/>
    <property type="project" value="UniProtKB-UniRule"/>
</dbReference>
<feature type="binding site" evidence="9">
    <location>
        <begin position="155"/>
        <end position="156"/>
    </location>
    <ligand>
        <name>UDP-N-acetyl-alpha-D-muramoyl-L-alanyl-D-glutamate</name>
        <dbReference type="ChEBI" id="CHEBI:83900"/>
    </ligand>
</feature>
<dbReference type="Gene3D" id="3.40.1190.10">
    <property type="entry name" value="Mur-like, catalytic domain"/>
    <property type="match status" value="1"/>
</dbReference>
<reference evidence="13 14" key="2">
    <citation type="journal article" date="2011" name="Mol. Biol. Evol.">
        <title>Unity in variety--the pan-genome of the Chlamydiae.</title>
        <authorList>
            <person name="Collingro A."/>
            <person name="Tischler P."/>
            <person name="Weinmaier T."/>
            <person name="Penz T."/>
            <person name="Heinz E."/>
            <person name="Brunham R.C."/>
            <person name="Read T.D."/>
            <person name="Bavoil P.M."/>
            <person name="Sachse K."/>
            <person name="Kahane S."/>
            <person name="Friedman M.G."/>
            <person name="Rattei T."/>
            <person name="Myers G.S."/>
            <person name="Horn M."/>
        </authorList>
    </citation>
    <scope>NUCLEOTIDE SEQUENCE [LARGE SCALE GENOMIC DNA]</scope>
    <source>
        <strain evidence="14">ATCC VR-1471 / Z</strain>
    </source>
</reference>
<keyword evidence="4 9" id="KW-0547">Nucleotide-binding</keyword>
<dbReference type="InterPro" id="IPR035911">
    <property type="entry name" value="MurE/MurF_N"/>
</dbReference>
<dbReference type="eggNOG" id="COG0769">
    <property type="taxonomic scope" value="Bacteria"/>
</dbReference>
<dbReference type="GO" id="GO:0009252">
    <property type="term" value="P:peptidoglycan biosynthetic process"/>
    <property type="evidence" value="ECO:0007669"/>
    <property type="project" value="UniProtKB-UniRule"/>
</dbReference>
<protein>
    <recommendedName>
        <fullName evidence="9">UDP-N-acetylmuramoyl-L-alanyl-D-glutamate--2,6-diaminopimelate ligase</fullName>
        <ecNumber evidence="9">6.3.2.13</ecNumber>
    </recommendedName>
    <alternativeName>
        <fullName evidence="9">Meso-A2pm-adding enzyme</fullName>
    </alternativeName>
    <alternativeName>
        <fullName evidence="9">Meso-diaminopimelate-adding enzyme</fullName>
    </alternativeName>
    <alternativeName>
        <fullName evidence="9">UDP-MurNAc-L-Ala-D-Glu:meso-diaminopimelate ligase</fullName>
    </alternativeName>
    <alternativeName>
        <fullName evidence="9">UDP-MurNAc-tripeptide synthetase</fullName>
    </alternativeName>
    <alternativeName>
        <fullName evidence="9">UDP-N-acetylmuramyl-tripeptide synthetase</fullName>
    </alternativeName>
</protein>
<dbReference type="GO" id="GO:0071555">
    <property type="term" value="P:cell wall organization"/>
    <property type="evidence" value="ECO:0007669"/>
    <property type="project" value="UniProtKB-KW"/>
</dbReference>
<keyword evidence="14" id="KW-1185">Reference proteome</keyword>
<dbReference type="InterPro" id="IPR018109">
    <property type="entry name" value="Folylpolyglutamate_synth_CS"/>
</dbReference>
<feature type="binding site" evidence="9">
    <location>
        <position position="462"/>
    </location>
    <ligand>
        <name>meso-2,6-diaminopimelate</name>
        <dbReference type="ChEBI" id="CHEBI:57791"/>
    </ligand>
</feature>
<feature type="binding site" evidence="9">
    <location>
        <begin position="113"/>
        <end position="119"/>
    </location>
    <ligand>
        <name>ATP</name>
        <dbReference type="ChEBI" id="CHEBI:30616"/>
    </ligand>
</feature>
<keyword evidence="9" id="KW-0460">Magnesium</keyword>
<evidence type="ECO:0000256" key="8">
    <source>
        <dbReference type="ARBA" id="ARBA00023316"/>
    </source>
</evidence>
<dbReference type="InterPro" id="IPR036565">
    <property type="entry name" value="Mur-like_cat_sf"/>
</dbReference>
<comment type="subcellular location">
    <subcellularLocation>
        <location evidence="9 10">Cytoplasm</location>
    </subcellularLocation>
</comment>
<comment type="caution">
    <text evidence="9">Lacks conserved residue(s) required for the propagation of feature annotation.</text>
</comment>
<keyword evidence="9 10" id="KW-0132">Cell division</keyword>
<dbReference type="NCBIfam" id="NF001126">
    <property type="entry name" value="PRK00139.1-4"/>
    <property type="match status" value="1"/>
</dbReference>
<comment type="catalytic activity">
    <reaction evidence="9">
        <text>UDP-N-acetyl-alpha-D-muramoyl-L-alanyl-D-glutamate + meso-2,6-diaminopimelate + ATP = UDP-N-acetyl-alpha-D-muramoyl-L-alanyl-gamma-D-glutamyl-meso-2,6-diaminopimelate + ADP + phosphate + H(+)</text>
        <dbReference type="Rhea" id="RHEA:23676"/>
        <dbReference type="ChEBI" id="CHEBI:15378"/>
        <dbReference type="ChEBI" id="CHEBI:30616"/>
        <dbReference type="ChEBI" id="CHEBI:43474"/>
        <dbReference type="ChEBI" id="CHEBI:57791"/>
        <dbReference type="ChEBI" id="CHEBI:83900"/>
        <dbReference type="ChEBI" id="CHEBI:83905"/>
        <dbReference type="ChEBI" id="CHEBI:456216"/>
        <dbReference type="EC" id="6.3.2.13"/>
    </reaction>
</comment>
<keyword evidence="6 9" id="KW-0133">Cell shape</keyword>
<dbReference type="HAMAP" id="MF_00208">
    <property type="entry name" value="MurE"/>
    <property type="match status" value="1"/>
</dbReference>
<feature type="binding site" evidence="9">
    <location>
        <position position="182"/>
    </location>
    <ligand>
        <name>UDP-N-acetyl-alpha-D-muramoyl-L-alanyl-D-glutamate</name>
        <dbReference type="ChEBI" id="CHEBI:83900"/>
    </ligand>
</feature>
<feature type="binding site" evidence="9">
    <location>
        <position position="188"/>
    </location>
    <ligand>
        <name>UDP-N-acetyl-alpha-D-muramoyl-L-alanyl-D-glutamate</name>
        <dbReference type="ChEBI" id="CHEBI:83900"/>
    </ligand>
</feature>
<keyword evidence="5 9" id="KW-0067">ATP-binding</keyword>
<organism evidence="13 14">
    <name type="scientific">Simkania negevensis (strain ATCC VR-1471 / DSM 27360 / Z)</name>
    <dbReference type="NCBI Taxonomy" id="331113"/>
    <lineage>
        <taxon>Bacteria</taxon>
        <taxon>Pseudomonadati</taxon>
        <taxon>Chlamydiota</taxon>
        <taxon>Chlamydiia</taxon>
        <taxon>Parachlamydiales</taxon>
        <taxon>Simkaniaceae</taxon>
        <taxon>Simkania</taxon>
    </lineage>
</organism>
<gene>
    <name evidence="9 13" type="primary">murE</name>
    <name evidence="13" type="ordered locus">SNE_A04990</name>
</gene>
<evidence type="ECO:0000256" key="10">
    <source>
        <dbReference type="RuleBase" id="RU004135"/>
    </source>
</evidence>
<evidence type="ECO:0000259" key="11">
    <source>
        <dbReference type="Pfam" id="PF02875"/>
    </source>
</evidence>